<gene>
    <name evidence="2" type="ORF">CLUP02_10830</name>
</gene>
<sequence>MPTIDDGLFDGRGRSTASGKIVEIWLERRPMARRGKGAGRWSQGDDLQSPLTKKRRGKAAEGDASPERQGHECHACPDQGSPCGRKRGLPGTSMARTAPSAHFLPSNSNPTYWLYPEFPEAIVDLPIGGEWTCVWGPALASFLLGTVQSSITKEWRNKLPITIPSSVPGAVTCISTMNRDTDGDVGIGTLREYLTRTGVVGIENIRFPAEHDEVDGNSTGWIGRSWAVLRCHGAWAGKERKAFDDNTLTLQVVPTLIGTCPPVGPTGRGVRGSGGQWKKEAIHLAYLSELGTYRNQERIFPIDEGRNMECGGGRRPTSLRAASRKPQAAAHHLPASRPPPFSPTTVKSDDVSQGRAVVSFSPNFTQQRLASFFQPVSLCCHL</sequence>
<dbReference type="GeneID" id="73344812"/>
<proteinExistence type="predicted"/>
<dbReference type="Proteomes" id="UP000830671">
    <property type="component" value="Chromosome 5"/>
</dbReference>
<dbReference type="RefSeq" id="XP_049146947.1">
    <property type="nucleotide sequence ID" value="XM_049289802.1"/>
</dbReference>
<evidence type="ECO:0000256" key="1">
    <source>
        <dbReference type="SAM" id="MobiDB-lite"/>
    </source>
</evidence>
<name>A0A9Q8SXH4_9PEZI</name>
<keyword evidence="3" id="KW-1185">Reference proteome</keyword>
<accession>A0A9Q8SXH4</accession>
<evidence type="ECO:0000313" key="2">
    <source>
        <dbReference type="EMBL" id="UQC85333.1"/>
    </source>
</evidence>
<reference evidence="2" key="1">
    <citation type="journal article" date="2021" name="Mol. Plant Microbe Interact.">
        <title>Complete Genome Sequence of the Plant-Pathogenic Fungus Colletotrichum lupini.</title>
        <authorList>
            <person name="Baroncelli R."/>
            <person name="Pensec F."/>
            <person name="Da Lio D."/>
            <person name="Boufleur T."/>
            <person name="Vicente I."/>
            <person name="Sarrocco S."/>
            <person name="Picot A."/>
            <person name="Baraldi E."/>
            <person name="Sukno S."/>
            <person name="Thon M."/>
            <person name="Le Floch G."/>
        </authorList>
    </citation>
    <scope>NUCLEOTIDE SEQUENCE</scope>
    <source>
        <strain evidence="2">IMI 504893</strain>
    </source>
</reference>
<dbReference type="EMBL" id="CP019477">
    <property type="protein sequence ID" value="UQC85333.1"/>
    <property type="molecule type" value="Genomic_DNA"/>
</dbReference>
<organism evidence="2 3">
    <name type="scientific">Colletotrichum lupini</name>
    <dbReference type="NCBI Taxonomy" id="145971"/>
    <lineage>
        <taxon>Eukaryota</taxon>
        <taxon>Fungi</taxon>
        <taxon>Dikarya</taxon>
        <taxon>Ascomycota</taxon>
        <taxon>Pezizomycotina</taxon>
        <taxon>Sordariomycetes</taxon>
        <taxon>Hypocreomycetidae</taxon>
        <taxon>Glomerellales</taxon>
        <taxon>Glomerellaceae</taxon>
        <taxon>Colletotrichum</taxon>
        <taxon>Colletotrichum acutatum species complex</taxon>
    </lineage>
</organism>
<dbReference type="KEGG" id="clup:CLUP02_10830"/>
<feature type="region of interest" description="Disordered" evidence="1">
    <location>
        <begin position="27"/>
        <end position="102"/>
    </location>
</feature>
<evidence type="ECO:0000313" key="3">
    <source>
        <dbReference type="Proteomes" id="UP000830671"/>
    </source>
</evidence>
<protein>
    <submittedName>
        <fullName evidence="2">Uncharacterized protein</fullName>
    </submittedName>
</protein>
<feature type="region of interest" description="Disordered" evidence="1">
    <location>
        <begin position="307"/>
        <end position="349"/>
    </location>
</feature>
<feature type="compositionally biased region" description="Basic and acidic residues" evidence="1">
    <location>
        <begin position="58"/>
        <end position="75"/>
    </location>
</feature>
<dbReference type="AlphaFoldDB" id="A0A9Q8SXH4"/>